<evidence type="ECO:0000313" key="1">
    <source>
        <dbReference type="EMBL" id="STX60896.1"/>
    </source>
</evidence>
<protein>
    <submittedName>
        <fullName evidence="1">Excinuclease cho</fullName>
        <ecNumber evidence="1">3.1.25.-</ecNumber>
    </submittedName>
</protein>
<accession>A0A378JRB0</accession>
<dbReference type="AlphaFoldDB" id="A0A378JRB0"/>
<organism evidence="1 2">
    <name type="scientific">Legionella birminghamensis</name>
    <dbReference type="NCBI Taxonomy" id="28083"/>
    <lineage>
        <taxon>Bacteria</taxon>
        <taxon>Pseudomonadati</taxon>
        <taxon>Pseudomonadota</taxon>
        <taxon>Gammaproteobacteria</taxon>
        <taxon>Legionellales</taxon>
        <taxon>Legionellaceae</taxon>
        <taxon>Legionella</taxon>
    </lineage>
</organism>
<dbReference type="Proteomes" id="UP000255066">
    <property type="component" value="Unassembled WGS sequence"/>
</dbReference>
<gene>
    <name evidence="1" type="primary">cho</name>
    <name evidence="1" type="ORF">NCTC12437_03188</name>
</gene>
<dbReference type="EC" id="3.1.25.-" evidence="1"/>
<sequence>MRSWSLPTSSLGEVVSNQLKTNVLGYLTLHIHTQMVMEDTEEETVLGAFTSVHAAKRHLERLIKSYQLCPKLCGLEKTNSVCFSFQLGRCLGACNEEEGVLSYNKRVHEAVTLFKNAIWPYPGSIAIKEQHLKGAQWLLFNQWRYLGTFDNEQDLNAFTGNLHAVDWDRDTYRILKQFLKEERPQDEVVVL</sequence>
<name>A0A378JRB0_9GAMM</name>
<proteinExistence type="predicted"/>
<evidence type="ECO:0000313" key="2">
    <source>
        <dbReference type="Proteomes" id="UP000255066"/>
    </source>
</evidence>
<dbReference type="GO" id="GO:0016787">
    <property type="term" value="F:hydrolase activity"/>
    <property type="evidence" value="ECO:0007669"/>
    <property type="project" value="UniProtKB-KW"/>
</dbReference>
<keyword evidence="1" id="KW-0378">Hydrolase</keyword>
<dbReference type="EMBL" id="UGNW01000002">
    <property type="protein sequence ID" value="STX60896.1"/>
    <property type="molecule type" value="Genomic_DNA"/>
</dbReference>
<reference evidence="1 2" key="1">
    <citation type="submission" date="2018-06" db="EMBL/GenBank/DDBJ databases">
        <authorList>
            <consortium name="Pathogen Informatics"/>
            <person name="Doyle S."/>
        </authorList>
    </citation>
    <scope>NUCLEOTIDE SEQUENCE [LARGE SCALE GENOMIC DNA]</scope>
    <source>
        <strain evidence="1 2">NCTC12437</strain>
    </source>
</reference>